<dbReference type="CDD" id="cd03260">
    <property type="entry name" value="ABC_PstB_phosphate_transporter"/>
    <property type="match status" value="1"/>
</dbReference>
<dbReference type="OrthoDB" id="9802264at2"/>
<name>A0A2U8W9J8_9HYPH</name>
<dbReference type="InterPro" id="IPR017871">
    <property type="entry name" value="ABC_transporter-like_CS"/>
</dbReference>
<dbReference type="SUPFAM" id="SSF52540">
    <property type="entry name" value="P-loop containing nucleoside triphosphate hydrolases"/>
    <property type="match status" value="1"/>
</dbReference>
<dbReference type="Proteomes" id="UP000245926">
    <property type="component" value="Chromosome"/>
</dbReference>
<keyword evidence="7" id="KW-1185">Reference proteome</keyword>
<dbReference type="GO" id="GO:0016020">
    <property type="term" value="C:membrane"/>
    <property type="evidence" value="ECO:0007669"/>
    <property type="project" value="InterPro"/>
</dbReference>
<dbReference type="KEGG" id="mets:DK389_17790"/>
<dbReference type="PROSITE" id="PS50893">
    <property type="entry name" value="ABC_TRANSPORTER_2"/>
    <property type="match status" value="1"/>
</dbReference>
<evidence type="ECO:0000256" key="3">
    <source>
        <dbReference type="ARBA" id="ARBA00022741"/>
    </source>
</evidence>
<organism evidence="6 7">
    <name type="scientific">Methylobacterium durans</name>
    <dbReference type="NCBI Taxonomy" id="2202825"/>
    <lineage>
        <taxon>Bacteria</taxon>
        <taxon>Pseudomonadati</taxon>
        <taxon>Pseudomonadota</taxon>
        <taxon>Alphaproteobacteria</taxon>
        <taxon>Hyphomicrobiales</taxon>
        <taxon>Methylobacteriaceae</taxon>
        <taxon>Methylobacterium</taxon>
    </lineage>
</organism>
<accession>A0A2U8W9J8</accession>
<dbReference type="InterPro" id="IPR003439">
    <property type="entry name" value="ABC_transporter-like_ATP-bd"/>
</dbReference>
<evidence type="ECO:0000313" key="7">
    <source>
        <dbReference type="Proteomes" id="UP000245926"/>
    </source>
</evidence>
<keyword evidence="4 6" id="KW-0067">ATP-binding</keyword>
<keyword evidence="2" id="KW-0813">Transport</keyword>
<dbReference type="InterPro" id="IPR005670">
    <property type="entry name" value="PstB-like"/>
</dbReference>
<keyword evidence="2" id="KW-0592">Phosphate transport</keyword>
<comment type="similarity">
    <text evidence="1">Belongs to the ABC transporter superfamily.</text>
</comment>
<dbReference type="Pfam" id="PF00005">
    <property type="entry name" value="ABC_tran"/>
    <property type="match status" value="1"/>
</dbReference>
<dbReference type="GO" id="GO:0035435">
    <property type="term" value="P:phosphate ion transmembrane transport"/>
    <property type="evidence" value="ECO:0007669"/>
    <property type="project" value="InterPro"/>
</dbReference>
<dbReference type="GO" id="GO:0005524">
    <property type="term" value="F:ATP binding"/>
    <property type="evidence" value="ECO:0007669"/>
    <property type="project" value="UniProtKB-KW"/>
</dbReference>
<protein>
    <submittedName>
        <fullName evidence="6">ABC transporter ATP-binding protein</fullName>
    </submittedName>
</protein>
<dbReference type="InterPro" id="IPR050334">
    <property type="entry name" value="Molybdenum_import_ModC"/>
</dbReference>
<dbReference type="EMBL" id="CP029550">
    <property type="protein sequence ID" value="AWN42006.1"/>
    <property type="molecule type" value="Genomic_DNA"/>
</dbReference>
<reference evidence="7" key="1">
    <citation type="submission" date="2018-05" db="EMBL/GenBank/DDBJ databases">
        <title>Complete Genome Sequence of Methylobacterium sp. 17SD2-17.</title>
        <authorList>
            <person name="Srinivasan S."/>
        </authorList>
    </citation>
    <scope>NUCLEOTIDE SEQUENCE [LARGE SCALE GENOMIC DNA]</scope>
    <source>
        <strain evidence="7">17SD2-17</strain>
    </source>
</reference>
<dbReference type="PANTHER" id="PTHR43514">
    <property type="entry name" value="ABC TRANSPORTER I FAMILY MEMBER 10"/>
    <property type="match status" value="1"/>
</dbReference>
<dbReference type="InterPro" id="IPR003593">
    <property type="entry name" value="AAA+_ATPase"/>
</dbReference>
<evidence type="ECO:0000256" key="1">
    <source>
        <dbReference type="ARBA" id="ARBA00005417"/>
    </source>
</evidence>
<dbReference type="AlphaFoldDB" id="A0A2U8W9J8"/>
<dbReference type="SMART" id="SM00382">
    <property type="entry name" value="AAA"/>
    <property type="match status" value="1"/>
</dbReference>
<dbReference type="PANTHER" id="PTHR43514:SF4">
    <property type="entry name" value="ABC TRANSPORTER I FAMILY MEMBER 10"/>
    <property type="match status" value="1"/>
</dbReference>
<proteinExistence type="inferred from homology"/>
<evidence type="ECO:0000256" key="2">
    <source>
        <dbReference type="ARBA" id="ARBA00022592"/>
    </source>
</evidence>
<sequence length="241" mass="25055">MSPALPIRLDGLGYRAGGRIILDRLDATIAAPGITALIGPNGAGKSVTLRLIDGLLAPSEGAVRIGADGSARRAFVFQRPALVRASVARNLGLALEPLRLGRAERNARVAAALDRVGLGARAGDPATKLSGGEQQRLALARAWATEPQLLLLDEPTASLDPAATETIEALVAEMARAGTKVLIVSHNLGQVARLADDVIVMSGGRAVEHGPTRQVLFSPRTADARAYIKGELPWTSFAAAS</sequence>
<dbReference type="InterPro" id="IPR027417">
    <property type="entry name" value="P-loop_NTPase"/>
</dbReference>
<dbReference type="RefSeq" id="WP_109891534.1">
    <property type="nucleotide sequence ID" value="NZ_CP029550.1"/>
</dbReference>
<dbReference type="PROSITE" id="PS00211">
    <property type="entry name" value="ABC_TRANSPORTER_1"/>
    <property type="match status" value="1"/>
</dbReference>
<evidence type="ECO:0000313" key="6">
    <source>
        <dbReference type="EMBL" id="AWN42006.1"/>
    </source>
</evidence>
<dbReference type="GO" id="GO:0005315">
    <property type="term" value="F:phosphate transmembrane transporter activity"/>
    <property type="evidence" value="ECO:0007669"/>
    <property type="project" value="InterPro"/>
</dbReference>
<evidence type="ECO:0000256" key="4">
    <source>
        <dbReference type="ARBA" id="ARBA00022840"/>
    </source>
</evidence>
<evidence type="ECO:0000259" key="5">
    <source>
        <dbReference type="PROSITE" id="PS50893"/>
    </source>
</evidence>
<dbReference type="GO" id="GO:0016887">
    <property type="term" value="F:ATP hydrolysis activity"/>
    <property type="evidence" value="ECO:0007669"/>
    <property type="project" value="InterPro"/>
</dbReference>
<dbReference type="Gene3D" id="3.40.50.300">
    <property type="entry name" value="P-loop containing nucleotide triphosphate hydrolases"/>
    <property type="match status" value="1"/>
</dbReference>
<feature type="domain" description="ABC transporter" evidence="5">
    <location>
        <begin position="7"/>
        <end position="228"/>
    </location>
</feature>
<keyword evidence="3" id="KW-0547">Nucleotide-binding</keyword>
<gene>
    <name evidence="6" type="ORF">DK389_17790</name>
</gene>